<proteinExistence type="predicted"/>
<organism evidence="3">
    <name type="scientific">Sesamum latifolium</name>
    <dbReference type="NCBI Taxonomy" id="2727402"/>
    <lineage>
        <taxon>Eukaryota</taxon>
        <taxon>Viridiplantae</taxon>
        <taxon>Streptophyta</taxon>
        <taxon>Embryophyta</taxon>
        <taxon>Tracheophyta</taxon>
        <taxon>Spermatophyta</taxon>
        <taxon>Magnoliopsida</taxon>
        <taxon>eudicotyledons</taxon>
        <taxon>Gunneridae</taxon>
        <taxon>Pentapetalae</taxon>
        <taxon>asterids</taxon>
        <taxon>lamiids</taxon>
        <taxon>Lamiales</taxon>
        <taxon>Pedaliaceae</taxon>
        <taxon>Sesamum</taxon>
    </lineage>
</organism>
<reference evidence="3" key="1">
    <citation type="submission" date="2020-06" db="EMBL/GenBank/DDBJ databases">
        <authorList>
            <person name="Li T."/>
            <person name="Hu X."/>
            <person name="Zhang T."/>
            <person name="Song X."/>
            <person name="Zhang H."/>
            <person name="Dai N."/>
            <person name="Sheng W."/>
            <person name="Hou X."/>
            <person name="Wei L."/>
        </authorList>
    </citation>
    <scope>NUCLEOTIDE SEQUENCE</scope>
    <source>
        <strain evidence="3">KEN1</strain>
        <tissue evidence="3">Leaf</tissue>
    </source>
</reference>
<dbReference type="SUPFAM" id="SSF53098">
    <property type="entry name" value="Ribonuclease H-like"/>
    <property type="match status" value="1"/>
</dbReference>
<comment type="caution">
    <text evidence="3">The sequence shown here is derived from an EMBL/GenBank/DDBJ whole genome shotgun (WGS) entry which is preliminary data.</text>
</comment>
<evidence type="ECO:0000313" key="3">
    <source>
        <dbReference type="EMBL" id="KAL0443155.1"/>
    </source>
</evidence>
<feature type="domain" description="RNase H type-1" evidence="2">
    <location>
        <begin position="69"/>
        <end position="189"/>
    </location>
</feature>
<protein>
    <recommendedName>
        <fullName evidence="2">RNase H type-1 domain-containing protein</fullName>
    </recommendedName>
</protein>
<dbReference type="Gene3D" id="3.30.420.10">
    <property type="entry name" value="Ribonuclease H-like superfamily/Ribonuclease H"/>
    <property type="match status" value="1"/>
</dbReference>
<gene>
    <name evidence="3" type="ORF">Slati_2038200</name>
</gene>
<dbReference type="GO" id="GO:0004523">
    <property type="term" value="F:RNA-DNA hybrid ribonuclease activity"/>
    <property type="evidence" value="ECO:0007669"/>
    <property type="project" value="InterPro"/>
</dbReference>
<evidence type="ECO:0000259" key="2">
    <source>
        <dbReference type="Pfam" id="PF13456"/>
    </source>
</evidence>
<reference evidence="3" key="2">
    <citation type="journal article" date="2024" name="Plant">
        <title>Genomic evolution and insights into agronomic trait innovations of Sesamum species.</title>
        <authorList>
            <person name="Miao H."/>
            <person name="Wang L."/>
            <person name="Qu L."/>
            <person name="Liu H."/>
            <person name="Sun Y."/>
            <person name="Le M."/>
            <person name="Wang Q."/>
            <person name="Wei S."/>
            <person name="Zheng Y."/>
            <person name="Lin W."/>
            <person name="Duan Y."/>
            <person name="Cao H."/>
            <person name="Xiong S."/>
            <person name="Wang X."/>
            <person name="Wei L."/>
            <person name="Li C."/>
            <person name="Ma Q."/>
            <person name="Ju M."/>
            <person name="Zhao R."/>
            <person name="Li G."/>
            <person name="Mu C."/>
            <person name="Tian Q."/>
            <person name="Mei H."/>
            <person name="Zhang T."/>
            <person name="Gao T."/>
            <person name="Zhang H."/>
        </authorList>
    </citation>
    <scope>NUCLEOTIDE SEQUENCE</scope>
    <source>
        <strain evidence="3">KEN1</strain>
    </source>
</reference>
<sequence>MQAVAAQLDGVNLFLFLCLCWAIWWCGNGKLMQGKCLEPLILVSRQRLVCNLHHTGLLPPPPIGSIKINFDGATFRQGQEVGAGVIGRDGNGAVLAWLSRRYDRVGNAEIAKALAAREAIRLALRRGWRSIIIEGDCASLIRKLQVSDPDFSQIGTVVMDIRMLASSFCSCSFQFVKRACNAAAHYLAQILFG</sequence>
<dbReference type="AlphaFoldDB" id="A0AAW2WN97"/>
<dbReference type="InterPro" id="IPR002156">
    <property type="entry name" value="RNaseH_domain"/>
</dbReference>
<keyword evidence="1" id="KW-0472">Membrane</keyword>
<keyword evidence="1" id="KW-0812">Transmembrane</keyword>
<dbReference type="InterPro" id="IPR036397">
    <property type="entry name" value="RNaseH_sf"/>
</dbReference>
<keyword evidence="1" id="KW-1133">Transmembrane helix</keyword>
<dbReference type="Pfam" id="PF13456">
    <property type="entry name" value="RVT_3"/>
    <property type="match status" value="1"/>
</dbReference>
<feature type="transmembrane region" description="Helical" evidence="1">
    <location>
        <begin position="6"/>
        <end position="25"/>
    </location>
</feature>
<dbReference type="InterPro" id="IPR012337">
    <property type="entry name" value="RNaseH-like_sf"/>
</dbReference>
<dbReference type="EMBL" id="JACGWN010000007">
    <property type="protein sequence ID" value="KAL0443155.1"/>
    <property type="molecule type" value="Genomic_DNA"/>
</dbReference>
<dbReference type="GO" id="GO:0003676">
    <property type="term" value="F:nucleic acid binding"/>
    <property type="evidence" value="ECO:0007669"/>
    <property type="project" value="InterPro"/>
</dbReference>
<accession>A0AAW2WN97</accession>
<dbReference type="PANTHER" id="PTHR47074">
    <property type="entry name" value="BNAC02G40300D PROTEIN"/>
    <property type="match status" value="1"/>
</dbReference>
<name>A0AAW2WN97_9LAMI</name>
<evidence type="ECO:0000256" key="1">
    <source>
        <dbReference type="SAM" id="Phobius"/>
    </source>
</evidence>
<dbReference type="InterPro" id="IPR044730">
    <property type="entry name" value="RNase_H-like_dom_plant"/>
</dbReference>
<dbReference type="InterPro" id="IPR052929">
    <property type="entry name" value="RNase_H-like_EbsB-rel"/>
</dbReference>
<dbReference type="PANTHER" id="PTHR47074:SF48">
    <property type="entry name" value="POLYNUCLEOTIDYL TRANSFERASE, RIBONUCLEASE H-LIKE SUPERFAMILY PROTEIN"/>
    <property type="match status" value="1"/>
</dbReference>
<dbReference type="CDD" id="cd06222">
    <property type="entry name" value="RNase_H_like"/>
    <property type="match status" value="1"/>
</dbReference>